<dbReference type="EMBL" id="JANQDX010000017">
    <property type="protein sequence ID" value="KAL0908418.1"/>
    <property type="molecule type" value="Genomic_DNA"/>
</dbReference>
<comment type="caution">
    <text evidence="1">The sequence shown here is derived from an EMBL/GenBank/DDBJ whole genome shotgun (WGS) entry which is preliminary data.</text>
</comment>
<evidence type="ECO:0000313" key="1">
    <source>
        <dbReference type="EMBL" id="KAL0908418.1"/>
    </source>
</evidence>
<evidence type="ECO:0000313" key="2">
    <source>
        <dbReference type="Proteomes" id="UP001552299"/>
    </source>
</evidence>
<accession>A0ABD0U715</accession>
<reference evidence="1 2" key="1">
    <citation type="journal article" date="2024" name="Plant Biotechnol. J.">
        <title>Dendrobium thyrsiflorum genome and its molecular insights into genes involved in important horticultural traits.</title>
        <authorList>
            <person name="Chen B."/>
            <person name="Wang J.Y."/>
            <person name="Zheng P.J."/>
            <person name="Li K.L."/>
            <person name="Liang Y.M."/>
            <person name="Chen X.F."/>
            <person name="Zhang C."/>
            <person name="Zhao X."/>
            <person name="He X."/>
            <person name="Zhang G.Q."/>
            <person name="Liu Z.J."/>
            <person name="Xu Q."/>
        </authorList>
    </citation>
    <scope>NUCLEOTIDE SEQUENCE [LARGE SCALE GENOMIC DNA]</scope>
    <source>
        <strain evidence="1">GZMU011</strain>
    </source>
</reference>
<keyword evidence="2" id="KW-1185">Reference proteome</keyword>
<name>A0ABD0U715_DENTH</name>
<organism evidence="1 2">
    <name type="scientific">Dendrobium thyrsiflorum</name>
    <name type="common">Pinecone-like raceme dendrobium</name>
    <name type="synonym">Orchid</name>
    <dbReference type="NCBI Taxonomy" id="117978"/>
    <lineage>
        <taxon>Eukaryota</taxon>
        <taxon>Viridiplantae</taxon>
        <taxon>Streptophyta</taxon>
        <taxon>Embryophyta</taxon>
        <taxon>Tracheophyta</taxon>
        <taxon>Spermatophyta</taxon>
        <taxon>Magnoliopsida</taxon>
        <taxon>Liliopsida</taxon>
        <taxon>Asparagales</taxon>
        <taxon>Orchidaceae</taxon>
        <taxon>Epidendroideae</taxon>
        <taxon>Malaxideae</taxon>
        <taxon>Dendrobiinae</taxon>
        <taxon>Dendrobium</taxon>
    </lineage>
</organism>
<dbReference type="Proteomes" id="UP001552299">
    <property type="component" value="Unassembled WGS sequence"/>
</dbReference>
<proteinExistence type="predicted"/>
<gene>
    <name evidence="1" type="ORF">M5K25_022912</name>
</gene>
<protein>
    <submittedName>
        <fullName evidence="1">Uncharacterized protein</fullName>
    </submittedName>
</protein>
<sequence length="91" mass="10758">MVMRTSDHGEFTRTEADDLRPRLNHFIFELSFVLDPERDHGFVFDDQGFIDIHRSPFFDVDLEIDHSVEDYVERIIYSLATAIDQRQPSVQ</sequence>
<dbReference type="AlphaFoldDB" id="A0ABD0U715"/>